<dbReference type="SMART" id="SM00184">
    <property type="entry name" value="RING"/>
    <property type="match status" value="2"/>
</dbReference>
<dbReference type="GO" id="GO:0008270">
    <property type="term" value="F:zinc ion binding"/>
    <property type="evidence" value="ECO:0007669"/>
    <property type="project" value="UniProtKB-KW"/>
</dbReference>
<feature type="domain" description="RING-type" evidence="7">
    <location>
        <begin position="4"/>
        <end position="66"/>
    </location>
</feature>
<evidence type="ECO:0000313" key="8">
    <source>
        <dbReference type="EMBL" id="KAK6501629.1"/>
    </source>
</evidence>
<dbReference type="InterPro" id="IPR047157">
    <property type="entry name" value="PHRF1/Atg35"/>
</dbReference>
<sequence length="588" mass="65325">MDPCIVCLAELPDKNLPRIGADGLPISYNLDDLAEFLLARLPCSHFMHNSCLKPWVERANSCPICRKAFNVVELVTSPTGEPLSSYTVDDMTQISESNDHNILPSGASENDRGRVGGGFSHECFICNESGYSDLLLFCDDCRSPYHTYCLGIEAAPRGLWYCPPCVIERPSLGSRNNDSRPAGRRSRTRPNYDPWERVWLTVGGRYEALEVEYSTNNEDDGLPEPFERDINAWNRRIDVARRLGAGEVLNEAVPRILERLPMVDKEPEMSPEEKEAWAMLEEAEDALLHPEDHEDEAEAEGEDEEIMDETQDQTAETNATAASRKRRLSKLLTSSPQAERKPREDGTCADPQDVPPESPSQPAPERKLKRPRTRRLVPQPLANVDSPPAETIQPRRLSVDAGSNSPTTTRDPAPSSPTLLDTLLADIDKPQPSTMAGLKFPRPISSNRPAFLPPSSPLTPPMEGPDSSPSSPANENQQQPQEVTLPHSPPAEPSSPPPRQDSASPTGLSLSNKKEIEKLVRLALAPYYHAGDMSSDQFAEINKAVSRNLYNKITGDGRIREWEKTKWMGYAKKEVEKHVEVLRSSSKT</sequence>
<dbReference type="PANTHER" id="PTHR12618">
    <property type="entry name" value="PHD AND RING FINGER DOMAIN-CONTAINING PROTEIN 1"/>
    <property type="match status" value="1"/>
</dbReference>
<organism evidence="8 9">
    <name type="scientific">Arthrobotrys musiformis</name>
    <dbReference type="NCBI Taxonomy" id="47236"/>
    <lineage>
        <taxon>Eukaryota</taxon>
        <taxon>Fungi</taxon>
        <taxon>Dikarya</taxon>
        <taxon>Ascomycota</taxon>
        <taxon>Pezizomycotina</taxon>
        <taxon>Orbiliomycetes</taxon>
        <taxon>Orbiliales</taxon>
        <taxon>Orbiliaceae</taxon>
        <taxon>Arthrobotrys</taxon>
    </lineage>
</organism>
<dbReference type="SUPFAM" id="SSF57850">
    <property type="entry name" value="RING/U-box"/>
    <property type="match status" value="1"/>
</dbReference>
<evidence type="ECO:0000256" key="3">
    <source>
        <dbReference type="ARBA" id="ARBA00022833"/>
    </source>
</evidence>
<dbReference type="PROSITE" id="PS01359">
    <property type="entry name" value="ZF_PHD_1"/>
    <property type="match status" value="1"/>
</dbReference>
<dbReference type="InterPro" id="IPR001841">
    <property type="entry name" value="Znf_RING"/>
</dbReference>
<evidence type="ECO:0000313" key="9">
    <source>
        <dbReference type="Proteomes" id="UP001370758"/>
    </source>
</evidence>
<dbReference type="AlphaFoldDB" id="A0AAV9W3U7"/>
<dbReference type="SMART" id="SM00249">
    <property type="entry name" value="PHD"/>
    <property type="match status" value="1"/>
</dbReference>
<feature type="compositionally biased region" description="Pro residues" evidence="5">
    <location>
        <begin position="487"/>
        <end position="499"/>
    </location>
</feature>
<dbReference type="SUPFAM" id="SSF57903">
    <property type="entry name" value="FYVE/PHD zinc finger"/>
    <property type="match status" value="1"/>
</dbReference>
<feature type="compositionally biased region" description="Pro residues" evidence="5">
    <location>
        <begin position="451"/>
        <end position="463"/>
    </location>
</feature>
<keyword evidence="9" id="KW-1185">Reference proteome</keyword>
<gene>
    <name evidence="8" type="ORF">TWF481_009464</name>
</gene>
<feature type="domain" description="PHD-type" evidence="6">
    <location>
        <begin position="120"/>
        <end position="168"/>
    </location>
</feature>
<dbReference type="InterPro" id="IPR011011">
    <property type="entry name" value="Znf_FYVE_PHD"/>
</dbReference>
<name>A0AAV9W3U7_9PEZI</name>
<reference evidence="8 9" key="1">
    <citation type="submission" date="2023-08" db="EMBL/GenBank/DDBJ databases">
        <authorList>
            <person name="Palmer J.M."/>
        </authorList>
    </citation>
    <scope>NUCLEOTIDE SEQUENCE [LARGE SCALE GENOMIC DNA]</scope>
    <source>
        <strain evidence="8 9">TWF481</strain>
    </source>
</reference>
<dbReference type="PROSITE" id="PS50089">
    <property type="entry name" value="ZF_RING_2"/>
    <property type="match status" value="1"/>
</dbReference>
<evidence type="ECO:0000256" key="1">
    <source>
        <dbReference type="ARBA" id="ARBA00022723"/>
    </source>
</evidence>
<dbReference type="InterPro" id="IPR013083">
    <property type="entry name" value="Znf_RING/FYVE/PHD"/>
</dbReference>
<dbReference type="InterPro" id="IPR019787">
    <property type="entry name" value="Znf_PHD-finger"/>
</dbReference>
<dbReference type="PROSITE" id="PS50016">
    <property type="entry name" value="ZF_PHD_2"/>
    <property type="match status" value="1"/>
</dbReference>
<dbReference type="InterPro" id="IPR019786">
    <property type="entry name" value="Zinc_finger_PHD-type_CS"/>
</dbReference>
<keyword evidence="3" id="KW-0862">Zinc</keyword>
<feature type="compositionally biased region" description="Polar residues" evidence="5">
    <location>
        <begin position="501"/>
        <end position="511"/>
    </location>
</feature>
<accession>A0AAV9W3U7</accession>
<comment type="caution">
    <text evidence="8">The sequence shown here is derived from an EMBL/GenBank/DDBJ whole genome shotgun (WGS) entry which is preliminary data.</text>
</comment>
<evidence type="ECO:0000256" key="2">
    <source>
        <dbReference type="ARBA" id="ARBA00022771"/>
    </source>
</evidence>
<evidence type="ECO:0000256" key="5">
    <source>
        <dbReference type="SAM" id="MobiDB-lite"/>
    </source>
</evidence>
<dbReference type="PANTHER" id="PTHR12618:SF20">
    <property type="entry name" value="PHD AND RING FINGER DOMAIN-CONTAINING PROTEIN 1"/>
    <property type="match status" value="1"/>
</dbReference>
<keyword evidence="2 4" id="KW-0863">Zinc-finger</keyword>
<feature type="compositionally biased region" description="Acidic residues" evidence="5">
    <location>
        <begin position="293"/>
        <end position="311"/>
    </location>
</feature>
<proteinExistence type="predicted"/>
<keyword evidence="1" id="KW-0479">Metal-binding</keyword>
<evidence type="ECO:0000256" key="4">
    <source>
        <dbReference type="PROSITE-ProRule" id="PRU00175"/>
    </source>
</evidence>
<feature type="compositionally biased region" description="Pro residues" evidence="5">
    <location>
        <begin position="353"/>
        <end position="362"/>
    </location>
</feature>
<feature type="compositionally biased region" description="Polar residues" evidence="5">
    <location>
        <begin position="467"/>
        <end position="482"/>
    </location>
</feature>
<dbReference type="Pfam" id="PF13639">
    <property type="entry name" value="zf-RING_2"/>
    <property type="match status" value="1"/>
</dbReference>
<evidence type="ECO:0000259" key="6">
    <source>
        <dbReference type="PROSITE" id="PS50016"/>
    </source>
</evidence>
<evidence type="ECO:0000259" key="7">
    <source>
        <dbReference type="PROSITE" id="PS50089"/>
    </source>
</evidence>
<feature type="region of interest" description="Disordered" evidence="5">
    <location>
        <begin position="291"/>
        <end position="513"/>
    </location>
</feature>
<feature type="compositionally biased region" description="Polar residues" evidence="5">
    <location>
        <begin position="401"/>
        <end position="410"/>
    </location>
</feature>
<evidence type="ECO:0008006" key="10">
    <source>
        <dbReference type="Google" id="ProtNLM"/>
    </source>
</evidence>
<dbReference type="Gene3D" id="3.30.40.10">
    <property type="entry name" value="Zinc/RING finger domain, C3HC4 (zinc finger)"/>
    <property type="match status" value="2"/>
</dbReference>
<dbReference type="EMBL" id="JAVHJL010000006">
    <property type="protein sequence ID" value="KAK6501629.1"/>
    <property type="molecule type" value="Genomic_DNA"/>
</dbReference>
<protein>
    <recommendedName>
        <fullName evidence="10">RING-type domain-containing protein</fullName>
    </recommendedName>
</protein>
<dbReference type="Proteomes" id="UP001370758">
    <property type="component" value="Unassembled WGS sequence"/>
</dbReference>
<feature type="compositionally biased region" description="Polar residues" evidence="5">
    <location>
        <begin position="312"/>
        <end position="321"/>
    </location>
</feature>
<dbReference type="Pfam" id="PF00628">
    <property type="entry name" value="PHD"/>
    <property type="match status" value="1"/>
</dbReference>
<dbReference type="InterPro" id="IPR001965">
    <property type="entry name" value="Znf_PHD"/>
</dbReference>